<evidence type="ECO:0000256" key="2">
    <source>
        <dbReference type="ARBA" id="ARBA00022963"/>
    </source>
</evidence>
<evidence type="ECO:0000256" key="3">
    <source>
        <dbReference type="SAM" id="Phobius"/>
    </source>
</evidence>
<dbReference type="Proteomes" id="UP001301958">
    <property type="component" value="Unassembled WGS sequence"/>
</dbReference>
<gene>
    <name evidence="4" type="ORF">QBC38DRAFT_228491</name>
</gene>
<keyword evidence="3" id="KW-1133">Transmembrane helix</keyword>
<name>A0AAN7BNF2_9PEZI</name>
<keyword evidence="5" id="KW-1185">Reference proteome</keyword>
<proteinExistence type="predicted"/>
<dbReference type="AlphaFoldDB" id="A0AAN7BNF2"/>
<dbReference type="GO" id="GO:0019369">
    <property type="term" value="P:arachidonate metabolic process"/>
    <property type="evidence" value="ECO:0007669"/>
    <property type="project" value="TreeGrafter"/>
</dbReference>
<dbReference type="PANTHER" id="PTHR24185">
    <property type="entry name" value="CALCIUM-INDEPENDENT PHOSPHOLIPASE A2-GAMMA"/>
    <property type="match status" value="1"/>
</dbReference>
<dbReference type="Gene3D" id="3.40.1090.10">
    <property type="entry name" value="Cytosolic phospholipase A2 catalytic domain"/>
    <property type="match status" value="1"/>
</dbReference>
<feature type="transmembrane region" description="Helical" evidence="3">
    <location>
        <begin position="25"/>
        <end position="45"/>
    </location>
</feature>
<dbReference type="InterPro" id="IPR016035">
    <property type="entry name" value="Acyl_Trfase/lysoPLipase"/>
</dbReference>
<protein>
    <recommendedName>
        <fullName evidence="6">PNPLA domain-containing protein</fullName>
    </recommendedName>
</protein>
<keyword evidence="1" id="KW-0378">Hydrolase</keyword>
<evidence type="ECO:0000313" key="4">
    <source>
        <dbReference type="EMBL" id="KAK4226542.1"/>
    </source>
</evidence>
<sequence length="144" mass="15889">MRGIIQLALLKAIEDQLGGHLKIQWFFDLVLGTGTGGTIALSLFVKDRPLKDCIKDFKVLFNRGFSPRELKGVPVLGKLAMMSHGSVFKTRPFEAILQSPDIMAKDGLLFGGPGNHRSPWHARVAVTTTDQTSKLRPTVLTNYN</sequence>
<keyword evidence="2" id="KW-0443">Lipid metabolism</keyword>
<evidence type="ECO:0000313" key="5">
    <source>
        <dbReference type="Proteomes" id="UP001301958"/>
    </source>
</evidence>
<evidence type="ECO:0008006" key="6">
    <source>
        <dbReference type="Google" id="ProtNLM"/>
    </source>
</evidence>
<dbReference type="GO" id="GO:0016042">
    <property type="term" value="P:lipid catabolic process"/>
    <property type="evidence" value="ECO:0007669"/>
    <property type="project" value="UniProtKB-KW"/>
</dbReference>
<accession>A0AAN7BNF2</accession>
<dbReference type="PANTHER" id="PTHR24185:SF1">
    <property type="entry name" value="CALCIUM-INDEPENDENT PHOSPHOLIPASE A2-GAMMA"/>
    <property type="match status" value="1"/>
</dbReference>
<organism evidence="4 5">
    <name type="scientific">Podospora fimiseda</name>
    <dbReference type="NCBI Taxonomy" id="252190"/>
    <lineage>
        <taxon>Eukaryota</taxon>
        <taxon>Fungi</taxon>
        <taxon>Dikarya</taxon>
        <taxon>Ascomycota</taxon>
        <taxon>Pezizomycotina</taxon>
        <taxon>Sordariomycetes</taxon>
        <taxon>Sordariomycetidae</taxon>
        <taxon>Sordariales</taxon>
        <taxon>Podosporaceae</taxon>
        <taxon>Podospora</taxon>
    </lineage>
</organism>
<dbReference type="SUPFAM" id="SSF52151">
    <property type="entry name" value="FabD/lysophospholipase-like"/>
    <property type="match status" value="1"/>
</dbReference>
<keyword evidence="2" id="KW-0442">Lipid degradation</keyword>
<reference evidence="4" key="2">
    <citation type="submission" date="2023-05" db="EMBL/GenBank/DDBJ databases">
        <authorList>
            <consortium name="Lawrence Berkeley National Laboratory"/>
            <person name="Steindorff A."/>
            <person name="Hensen N."/>
            <person name="Bonometti L."/>
            <person name="Westerberg I."/>
            <person name="Brannstrom I.O."/>
            <person name="Guillou S."/>
            <person name="Cros-Aarteil S."/>
            <person name="Calhoun S."/>
            <person name="Haridas S."/>
            <person name="Kuo A."/>
            <person name="Mondo S."/>
            <person name="Pangilinan J."/>
            <person name="Riley R."/>
            <person name="Labutti K."/>
            <person name="Andreopoulos B."/>
            <person name="Lipzen A."/>
            <person name="Chen C."/>
            <person name="Yanf M."/>
            <person name="Daum C."/>
            <person name="Ng V."/>
            <person name="Clum A."/>
            <person name="Ohm R."/>
            <person name="Martin F."/>
            <person name="Silar P."/>
            <person name="Natvig D."/>
            <person name="Lalanne C."/>
            <person name="Gautier V."/>
            <person name="Ament-Velasquez S.L."/>
            <person name="Kruys A."/>
            <person name="Hutchinson M.I."/>
            <person name="Powell A.J."/>
            <person name="Barry K."/>
            <person name="Miller A.N."/>
            <person name="Grigoriev I.V."/>
            <person name="Debuchy R."/>
            <person name="Gladieux P."/>
            <person name="Thoren M.H."/>
            <person name="Johannesson H."/>
        </authorList>
    </citation>
    <scope>NUCLEOTIDE SEQUENCE</scope>
    <source>
        <strain evidence="4">CBS 990.96</strain>
    </source>
</reference>
<dbReference type="EMBL" id="MU865346">
    <property type="protein sequence ID" value="KAK4226542.1"/>
    <property type="molecule type" value="Genomic_DNA"/>
</dbReference>
<evidence type="ECO:0000256" key="1">
    <source>
        <dbReference type="ARBA" id="ARBA00022801"/>
    </source>
</evidence>
<comment type="caution">
    <text evidence="4">The sequence shown here is derived from an EMBL/GenBank/DDBJ whole genome shotgun (WGS) entry which is preliminary data.</text>
</comment>
<keyword evidence="3" id="KW-0812">Transmembrane</keyword>
<dbReference type="GO" id="GO:0016020">
    <property type="term" value="C:membrane"/>
    <property type="evidence" value="ECO:0007669"/>
    <property type="project" value="TreeGrafter"/>
</dbReference>
<reference evidence="4" key="1">
    <citation type="journal article" date="2023" name="Mol. Phylogenet. Evol.">
        <title>Genome-scale phylogeny and comparative genomics of the fungal order Sordariales.</title>
        <authorList>
            <person name="Hensen N."/>
            <person name="Bonometti L."/>
            <person name="Westerberg I."/>
            <person name="Brannstrom I.O."/>
            <person name="Guillou S."/>
            <person name="Cros-Aarteil S."/>
            <person name="Calhoun S."/>
            <person name="Haridas S."/>
            <person name="Kuo A."/>
            <person name="Mondo S."/>
            <person name="Pangilinan J."/>
            <person name="Riley R."/>
            <person name="LaButti K."/>
            <person name="Andreopoulos B."/>
            <person name="Lipzen A."/>
            <person name="Chen C."/>
            <person name="Yan M."/>
            <person name="Daum C."/>
            <person name="Ng V."/>
            <person name="Clum A."/>
            <person name="Steindorff A."/>
            <person name="Ohm R.A."/>
            <person name="Martin F."/>
            <person name="Silar P."/>
            <person name="Natvig D.O."/>
            <person name="Lalanne C."/>
            <person name="Gautier V."/>
            <person name="Ament-Velasquez S.L."/>
            <person name="Kruys A."/>
            <person name="Hutchinson M.I."/>
            <person name="Powell A.J."/>
            <person name="Barry K."/>
            <person name="Miller A.N."/>
            <person name="Grigoriev I.V."/>
            <person name="Debuchy R."/>
            <person name="Gladieux P."/>
            <person name="Hiltunen Thoren M."/>
            <person name="Johannesson H."/>
        </authorList>
    </citation>
    <scope>NUCLEOTIDE SEQUENCE</scope>
    <source>
        <strain evidence="4">CBS 990.96</strain>
    </source>
</reference>
<dbReference type="GO" id="GO:0047499">
    <property type="term" value="F:calcium-independent phospholipase A2 activity"/>
    <property type="evidence" value="ECO:0007669"/>
    <property type="project" value="TreeGrafter"/>
</dbReference>
<keyword evidence="3" id="KW-0472">Membrane</keyword>